<reference evidence="2" key="1">
    <citation type="submission" date="2021-12" db="EMBL/GenBank/DDBJ databases">
        <authorList>
            <person name="King R."/>
        </authorList>
    </citation>
    <scope>NUCLEOTIDE SEQUENCE</scope>
</reference>
<dbReference type="EMBL" id="LR824029">
    <property type="protein sequence ID" value="CAH0598598.1"/>
    <property type="molecule type" value="Genomic_DNA"/>
</dbReference>
<sequence length="87" mass="10203">MTFRWSFVIFVIVMFTFNITEFECSKNVNTKKNTTFLDKPAFMTLITEYPLGITEVFDDASGVFRNILWKIFSKKKLVGLDPSWSLF</sequence>
<evidence type="ECO:0000256" key="1">
    <source>
        <dbReference type="SAM" id="SignalP"/>
    </source>
</evidence>
<organism evidence="2 3">
    <name type="scientific">Chrysodeixis includens</name>
    <name type="common">Soybean looper</name>
    <name type="synonym">Pseudoplusia includens</name>
    <dbReference type="NCBI Taxonomy" id="689277"/>
    <lineage>
        <taxon>Eukaryota</taxon>
        <taxon>Metazoa</taxon>
        <taxon>Ecdysozoa</taxon>
        <taxon>Arthropoda</taxon>
        <taxon>Hexapoda</taxon>
        <taxon>Insecta</taxon>
        <taxon>Pterygota</taxon>
        <taxon>Neoptera</taxon>
        <taxon>Endopterygota</taxon>
        <taxon>Lepidoptera</taxon>
        <taxon>Glossata</taxon>
        <taxon>Ditrysia</taxon>
        <taxon>Noctuoidea</taxon>
        <taxon>Noctuidae</taxon>
        <taxon>Plusiinae</taxon>
        <taxon>Chrysodeixis</taxon>
    </lineage>
</organism>
<evidence type="ECO:0000313" key="2">
    <source>
        <dbReference type="EMBL" id="CAH0598598.1"/>
    </source>
</evidence>
<proteinExistence type="predicted"/>
<dbReference type="Proteomes" id="UP001154114">
    <property type="component" value="Chromosome 26"/>
</dbReference>
<protein>
    <submittedName>
        <fullName evidence="2">Uncharacterized protein</fullName>
    </submittedName>
</protein>
<gene>
    <name evidence="2" type="ORF">CINC_LOCUS8279</name>
</gene>
<dbReference type="OrthoDB" id="7181968at2759"/>
<feature type="chain" id="PRO_5040410356" evidence="1">
    <location>
        <begin position="23"/>
        <end position="87"/>
    </location>
</feature>
<dbReference type="AlphaFoldDB" id="A0A9P0BX82"/>
<evidence type="ECO:0000313" key="3">
    <source>
        <dbReference type="Proteomes" id="UP001154114"/>
    </source>
</evidence>
<keyword evidence="3" id="KW-1185">Reference proteome</keyword>
<feature type="signal peptide" evidence="1">
    <location>
        <begin position="1"/>
        <end position="22"/>
    </location>
</feature>
<name>A0A9P0BX82_CHRIL</name>
<accession>A0A9P0BX82</accession>
<keyword evidence="1" id="KW-0732">Signal</keyword>